<proteinExistence type="predicted"/>
<keyword evidence="2" id="KW-1185">Reference proteome</keyword>
<organism evidence="1 2">
    <name type="scientific">Elysia crispata</name>
    <name type="common">lettuce slug</name>
    <dbReference type="NCBI Taxonomy" id="231223"/>
    <lineage>
        <taxon>Eukaryota</taxon>
        <taxon>Metazoa</taxon>
        <taxon>Spiralia</taxon>
        <taxon>Lophotrochozoa</taxon>
        <taxon>Mollusca</taxon>
        <taxon>Gastropoda</taxon>
        <taxon>Heterobranchia</taxon>
        <taxon>Euthyneura</taxon>
        <taxon>Panpulmonata</taxon>
        <taxon>Sacoglossa</taxon>
        <taxon>Placobranchoidea</taxon>
        <taxon>Plakobranchidae</taxon>
        <taxon>Elysia</taxon>
    </lineage>
</organism>
<evidence type="ECO:0000313" key="2">
    <source>
        <dbReference type="Proteomes" id="UP001283361"/>
    </source>
</evidence>
<protein>
    <submittedName>
        <fullName evidence="1">Uncharacterized protein</fullName>
    </submittedName>
</protein>
<dbReference type="Proteomes" id="UP001283361">
    <property type="component" value="Unassembled WGS sequence"/>
</dbReference>
<gene>
    <name evidence="1" type="ORF">RRG08_055487</name>
</gene>
<dbReference type="EMBL" id="JAWDGP010007811">
    <property type="protein sequence ID" value="KAK3704026.1"/>
    <property type="molecule type" value="Genomic_DNA"/>
</dbReference>
<sequence>MIYESATTLAKTIIILFNSISSRILYKTFAQLIRGCSFSYESSGLRFLVQSLEAASSSIASFCVNTLMATLILDLQTINNDRYFTVLKLVDITEAKQIDLTGTKLVDITVTKLIDITFRDSKLFNLTLNTQETEDRSLTASDRSTDHLSGQRGCPSEKMGLFNLVVIKWTSRWTSQASTPIKGSNISSLISAREDIDQALTPGQRTVKLVMRPRDKYRCSKRRDSIQDFARKLNSKENHGSVSALIWNKLHRSLRKFDHRPIGGSLPR</sequence>
<reference evidence="1" key="1">
    <citation type="journal article" date="2023" name="G3 (Bethesda)">
        <title>A reference genome for the long-term kleptoplast-retaining sea slug Elysia crispata morphotype clarki.</title>
        <authorList>
            <person name="Eastman K.E."/>
            <person name="Pendleton A.L."/>
            <person name="Shaikh M.A."/>
            <person name="Suttiyut T."/>
            <person name="Ogas R."/>
            <person name="Tomko P."/>
            <person name="Gavelis G."/>
            <person name="Widhalm J.R."/>
            <person name="Wisecaver J.H."/>
        </authorList>
    </citation>
    <scope>NUCLEOTIDE SEQUENCE</scope>
    <source>
        <strain evidence="1">ECLA1</strain>
    </source>
</reference>
<name>A0AAE0XQM8_9GAST</name>
<dbReference type="AlphaFoldDB" id="A0AAE0XQM8"/>
<comment type="caution">
    <text evidence="1">The sequence shown here is derived from an EMBL/GenBank/DDBJ whole genome shotgun (WGS) entry which is preliminary data.</text>
</comment>
<evidence type="ECO:0000313" key="1">
    <source>
        <dbReference type="EMBL" id="KAK3704026.1"/>
    </source>
</evidence>
<accession>A0AAE0XQM8</accession>